<dbReference type="InterPro" id="IPR001810">
    <property type="entry name" value="F-box_dom"/>
</dbReference>
<dbReference type="CDD" id="cd09917">
    <property type="entry name" value="F-box_SF"/>
    <property type="match status" value="1"/>
</dbReference>
<dbReference type="Proteomes" id="UP000297716">
    <property type="component" value="Unassembled WGS sequence"/>
</dbReference>
<protein>
    <recommendedName>
        <fullName evidence="1">F-box domain-containing protein</fullName>
    </recommendedName>
</protein>
<dbReference type="STRING" id="37992.A0A4Z0Y5U3"/>
<dbReference type="OrthoDB" id="3642468at2759"/>
<dbReference type="Gene3D" id="1.20.1280.50">
    <property type="match status" value="1"/>
</dbReference>
<dbReference type="Pfam" id="PF12937">
    <property type="entry name" value="F-box-like"/>
    <property type="match status" value="1"/>
</dbReference>
<dbReference type="AlphaFoldDB" id="A0A4Z0Y5U3"/>
<reference evidence="2 3" key="1">
    <citation type="submission" date="2019-03" db="EMBL/GenBank/DDBJ databases">
        <title>Draft genome sequence of Xylaria hypoxylon DSM 108379, a ubiquitous saprotrophic-parasitic fungi on hardwood.</title>
        <authorList>
            <person name="Buettner E."/>
            <person name="Leonhardt S."/>
            <person name="Gebauer A.M."/>
            <person name="Liers C."/>
            <person name="Hofrichter M."/>
            <person name="Kellner H."/>
        </authorList>
    </citation>
    <scope>NUCLEOTIDE SEQUENCE [LARGE SCALE GENOMIC DNA]</scope>
    <source>
        <strain evidence="2 3">DSM 108379</strain>
    </source>
</reference>
<accession>A0A4Z0Y5U3</accession>
<evidence type="ECO:0000313" key="3">
    <source>
        <dbReference type="Proteomes" id="UP000297716"/>
    </source>
</evidence>
<feature type="domain" description="F-box" evidence="1">
    <location>
        <begin position="48"/>
        <end position="95"/>
    </location>
</feature>
<gene>
    <name evidence="2" type="ORF">E0Z10_g10528</name>
</gene>
<name>A0A4Z0Y5U3_9PEZI</name>
<dbReference type="SUPFAM" id="SSF81383">
    <property type="entry name" value="F-box domain"/>
    <property type="match status" value="1"/>
</dbReference>
<proteinExistence type="predicted"/>
<keyword evidence="3" id="KW-1185">Reference proteome</keyword>
<dbReference type="InterPro" id="IPR036047">
    <property type="entry name" value="F-box-like_dom_sf"/>
</dbReference>
<sequence>MPTIDTFENDEFGVLDDKTEALTLRSKRTERVRKKQTKRAMKVKEPPQDPLSLLPYELIIEILTLLRPSELFRLQRTSKWFYNFITHEEARIARAVSAWRYPCLENSFRLPVLLANIDPAIHNLLQTPERQEILTIHKKPYQHIRPPEPTEVCTCLTCTLRWSALAIIVDFAHWQEDLDKGEPIPIIPRGTLPEWNQIIISAHAAIVRKALYSPLWYSRLLEVHLDSTTRSIRRHVANKGNKRRRFRMTEDDANSGTDAFLIRSGPPSLDFPYHRDNYYLLETFVPNRSWSQDRSRWLYVPAEQHDRDIEFVVMWAERRRKVKLEQQRAEGSVMEQIPMIGLGPWTI</sequence>
<evidence type="ECO:0000259" key="1">
    <source>
        <dbReference type="PROSITE" id="PS50181"/>
    </source>
</evidence>
<comment type="caution">
    <text evidence="2">The sequence shown here is derived from an EMBL/GenBank/DDBJ whole genome shotgun (WGS) entry which is preliminary data.</text>
</comment>
<dbReference type="PROSITE" id="PS50181">
    <property type="entry name" value="FBOX"/>
    <property type="match status" value="1"/>
</dbReference>
<organism evidence="2 3">
    <name type="scientific">Xylaria hypoxylon</name>
    <dbReference type="NCBI Taxonomy" id="37992"/>
    <lineage>
        <taxon>Eukaryota</taxon>
        <taxon>Fungi</taxon>
        <taxon>Dikarya</taxon>
        <taxon>Ascomycota</taxon>
        <taxon>Pezizomycotina</taxon>
        <taxon>Sordariomycetes</taxon>
        <taxon>Xylariomycetidae</taxon>
        <taxon>Xylariales</taxon>
        <taxon>Xylariaceae</taxon>
        <taxon>Xylaria</taxon>
    </lineage>
</organism>
<dbReference type="EMBL" id="SKBN01000428">
    <property type="protein sequence ID" value="TGJ78237.1"/>
    <property type="molecule type" value="Genomic_DNA"/>
</dbReference>
<evidence type="ECO:0000313" key="2">
    <source>
        <dbReference type="EMBL" id="TGJ78237.1"/>
    </source>
</evidence>